<keyword evidence="4" id="KW-1185">Reference proteome</keyword>
<dbReference type="Proteomes" id="UP001500340">
    <property type="component" value="Unassembled WGS sequence"/>
</dbReference>
<keyword evidence="1" id="KW-1133">Transmembrane helix</keyword>
<comment type="caution">
    <text evidence="3">The sequence shown here is derived from an EMBL/GenBank/DDBJ whole genome shotgun (WGS) entry which is preliminary data.</text>
</comment>
<dbReference type="InterPro" id="IPR001736">
    <property type="entry name" value="PLipase_D/transphosphatidylase"/>
</dbReference>
<dbReference type="RefSeq" id="WP_343862446.1">
    <property type="nucleotide sequence ID" value="NZ_BAAACX010000013.1"/>
</dbReference>
<proteinExistence type="predicted"/>
<name>A0ABN0YIZ8_9BACL</name>
<evidence type="ECO:0000313" key="3">
    <source>
        <dbReference type="EMBL" id="GAA0397119.1"/>
    </source>
</evidence>
<dbReference type="Gene3D" id="3.30.870.10">
    <property type="entry name" value="Endonuclease Chain A"/>
    <property type="match status" value="2"/>
</dbReference>
<dbReference type="PROSITE" id="PS50035">
    <property type="entry name" value="PLD"/>
    <property type="match status" value="2"/>
</dbReference>
<feature type="domain" description="PLD phosphodiesterase" evidence="2">
    <location>
        <begin position="386"/>
        <end position="413"/>
    </location>
</feature>
<dbReference type="PANTHER" id="PTHR21248:SF12">
    <property type="entry name" value="CARDIOLIPIN SYNTHASE C"/>
    <property type="match status" value="1"/>
</dbReference>
<dbReference type="SUPFAM" id="SSF56024">
    <property type="entry name" value="Phospholipase D/nuclease"/>
    <property type="match status" value="2"/>
</dbReference>
<dbReference type="InterPro" id="IPR025202">
    <property type="entry name" value="PLD-like_dom"/>
</dbReference>
<evidence type="ECO:0000313" key="4">
    <source>
        <dbReference type="Proteomes" id="UP001500340"/>
    </source>
</evidence>
<protein>
    <submittedName>
        <fullName evidence="3">Phospholipase D family protein</fullName>
    </submittedName>
</protein>
<gene>
    <name evidence="3" type="ORF">GCM10008933_29590</name>
</gene>
<keyword evidence="1" id="KW-0812">Transmembrane</keyword>
<evidence type="ECO:0000259" key="2">
    <source>
        <dbReference type="PROSITE" id="PS50035"/>
    </source>
</evidence>
<reference evidence="3 4" key="1">
    <citation type="journal article" date="2019" name="Int. J. Syst. Evol. Microbiol.">
        <title>The Global Catalogue of Microorganisms (GCM) 10K type strain sequencing project: providing services to taxonomists for standard genome sequencing and annotation.</title>
        <authorList>
            <consortium name="The Broad Institute Genomics Platform"/>
            <consortium name="The Broad Institute Genome Sequencing Center for Infectious Disease"/>
            <person name="Wu L."/>
            <person name="Ma J."/>
        </authorList>
    </citation>
    <scope>NUCLEOTIDE SEQUENCE [LARGE SCALE GENOMIC DNA]</scope>
    <source>
        <strain evidence="3 4">JCM 12774</strain>
    </source>
</reference>
<feature type="domain" description="PLD phosphodiesterase" evidence="2">
    <location>
        <begin position="161"/>
        <end position="188"/>
    </location>
</feature>
<dbReference type="CDD" id="cd09111">
    <property type="entry name" value="PLDc_ymdC_like_1"/>
    <property type="match status" value="1"/>
</dbReference>
<evidence type="ECO:0000256" key="1">
    <source>
        <dbReference type="SAM" id="Phobius"/>
    </source>
</evidence>
<sequence>MKKKTWQRRTLKYGLIGLTLYLLYIVAFGLIPYAFFPEVNQQFKDSFDPASFYGSEAPSVDRAGIMEIGEAGLEARVGLIHAAQSSLDVSYYSTHWGDSTQVFFGALLDAANRGVKVRFLIDGVAHHLTRQAKTTAYALVQNPNVELKFYNPVQLLKPWTFNGRLHDKYIIVDDKFVLLGGRNIGDKYFEMEGYNKSYSLDRDVLVYNTAVGTSHSARSVIPQVKQYFEEIWGLNTSKHTYGKLSAVQTAAGQLQTERLVETYQHFIANKPYLVSEHINAEKITVPTAKISFIHNPSHTQKKEPLLWYQLSELILNADHKVTIQSPYTVLNRSMENTLRQVGDKLEQFSLLTNSQASSPNVLAYSSYLASRTALADTFDQIYEYQGGHSLHGKSYLIDDDLSSVGSYNLDLRSTYINTEVMLVVHGRQFHDRLEDHMSAYQTASLVYDKKNGYSENSQTPPRDIPWYKKWISYPLQKISWLYKFLL</sequence>
<dbReference type="Pfam" id="PF13091">
    <property type="entry name" value="PLDc_2"/>
    <property type="match status" value="2"/>
</dbReference>
<dbReference type="PANTHER" id="PTHR21248">
    <property type="entry name" value="CARDIOLIPIN SYNTHASE"/>
    <property type="match status" value="1"/>
</dbReference>
<dbReference type="EMBL" id="BAAACX010000013">
    <property type="protein sequence ID" value="GAA0397119.1"/>
    <property type="molecule type" value="Genomic_DNA"/>
</dbReference>
<feature type="transmembrane region" description="Helical" evidence="1">
    <location>
        <begin position="12"/>
        <end position="36"/>
    </location>
</feature>
<dbReference type="SMART" id="SM00155">
    <property type="entry name" value="PLDc"/>
    <property type="match status" value="2"/>
</dbReference>
<accession>A0ABN0YIZ8</accession>
<keyword evidence="1" id="KW-0472">Membrane</keyword>
<organism evidence="3 4">
    <name type="scientific">Paenibacillus motobuensis</name>
    <dbReference type="NCBI Taxonomy" id="295324"/>
    <lineage>
        <taxon>Bacteria</taxon>
        <taxon>Bacillati</taxon>
        <taxon>Bacillota</taxon>
        <taxon>Bacilli</taxon>
        <taxon>Bacillales</taxon>
        <taxon>Paenibacillaceae</taxon>
        <taxon>Paenibacillus</taxon>
    </lineage>
</organism>